<dbReference type="InterPro" id="IPR003717">
    <property type="entry name" value="RecO"/>
</dbReference>
<comment type="similarity">
    <text evidence="1 7">Belongs to the RecO family.</text>
</comment>
<dbReference type="HAMAP" id="MF_00201">
    <property type="entry name" value="RecO"/>
    <property type="match status" value="1"/>
</dbReference>
<evidence type="ECO:0000313" key="9">
    <source>
        <dbReference type="EMBL" id="KKW36996.1"/>
    </source>
</evidence>
<proteinExistence type="inferred from homology"/>
<dbReference type="PANTHER" id="PTHR33991">
    <property type="entry name" value="DNA REPAIR PROTEIN RECO"/>
    <property type="match status" value="1"/>
</dbReference>
<evidence type="ECO:0000256" key="4">
    <source>
        <dbReference type="ARBA" id="ARBA00023172"/>
    </source>
</evidence>
<dbReference type="Pfam" id="PF02565">
    <property type="entry name" value="RecO_C"/>
    <property type="match status" value="1"/>
</dbReference>
<dbReference type="GO" id="GO:0006310">
    <property type="term" value="P:DNA recombination"/>
    <property type="evidence" value="ECO:0007669"/>
    <property type="project" value="UniProtKB-UniRule"/>
</dbReference>
<feature type="domain" description="DNA replication/recombination mediator RecO N-terminal" evidence="8">
    <location>
        <begin position="4"/>
        <end position="67"/>
    </location>
</feature>
<evidence type="ECO:0000256" key="1">
    <source>
        <dbReference type="ARBA" id="ARBA00007452"/>
    </source>
</evidence>
<dbReference type="InterPro" id="IPR012340">
    <property type="entry name" value="NA-bd_OB-fold"/>
</dbReference>
<evidence type="ECO:0000256" key="6">
    <source>
        <dbReference type="ARBA" id="ARBA00033409"/>
    </source>
</evidence>
<dbReference type="InterPro" id="IPR037278">
    <property type="entry name" value="ARFGAP/RecO"/>
</dbReference>
<dbReference type="PANTHER" id="PTHR33991:SF1">
    <property type="entry name" value="DNA REPAIR PROTEIN RECO"/>
    <property type="match status" value="1"/>
</dbReference>
<dbReference type="AlphaFoldDB" id="A0A0G1Y186"/>
<comment type="caution">
    <text evidence="9">The sequence shown here is derived from an EMBL/GenBank/DDBJ whole genome shotgun (WGS) entry which is preliminary data.</text>
</comment>
<dbReference type="SUPFAM" id="SSF57863">
    <property type="entry name" value="ArfGap/RecO-like zinc finger"/>
    <property type="match status" value="1"/>
</dbReference>
<evidence type="ECO:0000256" key="3">
    <source>
        <dbReference type="ARBA" id="ARBA00022763"/>
    </source>
</evidence>
<evidence type="ECO:0000256" key="2">
    <source>
        <dbReference type="ARBA" id="ARBA00021310"/>
    </source>
</evidence>
<evidence type="ECO:0000259" key="8">
    <source>
        <dbReference type="Pfam" id="PF11967"/>
    </source>
</evidence>
<dbReference type="GO" id="GO:0043590">
    <property type="term" value="C:bacterial nucleoid"/>
    <property type="evidence" value="ECO:0007669"/>
    <property type="project" value="TreeGrafter"/>
</dbReference>
<dbReference type="Pfam" id="PF11967">
    <property type="entry name" value="RecO_N"/>
    <property type="match status" value="1"/>
</dbReference>
<dbReference type="Gene3D" id="2.40.50.140">
    <property type="entry name" value="Nucleic acid-binding proteins"/>
    <property type="match status" value="1"/>
</dbReference>
<dbReference type="NCBIfam" id="TIGR00613">
    <property type="entry name" value="reco"/>
    <property type="match status" value="1"/>
</dbReference>
<dbReference type="GO" id="GO:0006302">
    <property type="term" value="P:double-strand break repair"/>
    <property type="evidence" value="ECO:0007669"/>
    <property type="project" value="TreeGrafter"/>
</dbReference>
<keyword evidence="4 7" id="KW-0233">DNA recombination</keyword>
<organism evidence="9 10">
    <name type="scientific">Candidatus Uhrbacteria bacterium GW2011_GWC2_53_7</name>
    <dbReference type="NCBI Taxonomy" id="1618986"/>
    <lineage>
        <taxon>Bacteria</taxon>
        <taxon>Candidatus Uhriibacteriota</taxon>
    </lineage>
</organism>
<evidence type="ECO:0000256" key="5">
    <source>
        <dbReference type="ARBA" id="ARBA00023204"/>
    </source>
</evidence>
<dbReference type="Gene3D" id="1.20.1440.120">
    <property type="entry name" value="Recombination protein O, C-terminal domain"/>
    <property type="match status" value="1"/>
</dbReference>
<dbReference type="EMBL" id="LCRN01000005">
    <property type="protein sequence ID" value="KKW36996.1"/>
    <property type="molecule type" value="Genomic_DNA"/>
</dbReference>
<keyword evidence="5 7" id="KW-0234">DNA repair</keyword>
<dbReference type="InterPro" id="IPR022572">
    <property type="entry name" value="DNA_rep/recomb_RecO_N"/>
</dbReference>
<sequence length="264" mass="30110">MTELFSTTGFVLRRRTHKETDRVYTFFSRDKGKIDLLSRGGSRPHSKLAPHLESFSLVRVFLVDGRGGFTLAGSDLEERFAPGGVSQGFLMVSARHLTDLATRWHQPDERLYATLLEWMRFCHRLEEIHPSRARWLLSALSLKLMCHAGYAPELEHCLSCRIELSREGLFWSSAQGGSVCSRCRAREGDAWLKTRSMLPDTLKLLRFARDRAWNDLLKIELLPMPSEEFHTLVDSLTIAHFPVIPTVPIAEFAEVGQLLPFSIE</sequence>
<gene>
    <name evidence="7" type="primary">recO</name>
    <name evidence="9" type="ORF">UY82_C0005G0006</name>
</gene>
<evidence type="ECO:0000256" key="7">
    <source>
        <dbReference type="HAMAP-Rule" id="MF_00201"/>
    </source>
</evidence>
<dbReference type="Proteomes" id="UP000033865">
    <property type="component" value="Unassembled WGS sequence"/>
</dbReference>
<evidence type="ECO:0000313" key="10">
    <source>
        <dbReference type="Proteomes" id="UP000033865"/>
    </source>
</evidence>
<keyword evidence="3 7" id="KW-0227">DNA damage</keyword>
<comment type="function">
    <text evidence="7">Involved in DNA repair and RecF pathway recombination.</text>
</comment>
<protein>
    <recommendedName>
        <fullName evidence="2 7">DNA repair protein RecO</fullName>
    </recommendedName>
    <alternativeName>
        <fullName evidence="6 7">Recombination protein O</fullName>
    </alternativeName>
</protein>
<reference evidence="9 10" key="1">
    <citation type="journal article" date="2015" name="Nature">
        <title>rRNA introns, odd ribosomes, and small enigmatic genomes across a large radiation of phyla.</title>
        <authorList>
            <person name="Brown C.T."/>
            <person name="Hug L.A."/>
            <person name="Thomas B.C."/>
            <person name="Sharon I."/>
            <person name="Castelle C.J."/>
            <person name="Singh A."/>
            <person name="Wilkins M.J."/>
            <person name="Williams K.H."/>
            <person name="Banfield J.F."/>
        </authorList>
    </citation>
    <scope>NUCLEOTIDE SEQUENCE [LARGE SCALE GENOMIC DNA]</scope>
</reference>
<name>A0A0G1Y186_9BACT</name>
<dbReference type="InterPro" id="IPR042242">
    <property type="entry name" value="RecO_C"/>
</dbReference>
<dbReference type="SUPFAM" id="SSF50249">
    <property type="entry name" value="Nucleic acid-binding proteins"/>
    <property type="match status" value="1"/>
</dbReference>
<accession>A0A0G1Y186</accession>